<proteinExistence type="predicted"/>
<feature type="transmembrane region" description="Helical" evidence="6">
    <location>
        <begin position="38"/>
        <end position="58"/>
    </location>
</feature>
<dbReference type="InterPro" id="IPR001851">
    <property type="entry name" value="ABC_transp_permease"/>
</dbReference>
<name>A0A837GE56_9VIBR</name>
<dbReference type="InterPro" id="IPR043428">
    <property type="entry name" value="LivM-like"/>
</dbReference>
<evidence type="ECO:0000256" key="2">
    <source>
        <dbReference type="ARBA" id="ARBA00022475"/>
    </source>
</evidence>
<dbReference type="GO" id="GO:0005886">
    <property type="term" value="C:plasma membrane"/>
    <property type="evidence" value="ECO:0007669"/>
    <property type="project" value="UniProtKB-SubCell"/>
</dbReference>
<comment type="subcellular location">
    <subcellularLocation>
        <location evidence="1">Cell inner membrane</location>
        <topology evidence="1">Multi-pass membrane protein</topology>
    </subcellularLocation>
</comment>
<dbReference type="GO" id="GO:0015658">
    <property type="term" value="F:branched-chain amino acid transmembrane transporter activity"/>
    <property type="evidence" value="ECO:0007669"/>
    <property type="project" value="InterPro"/>
</dbReference>
<feature type="transmembrane region" description="Helical" evidence="6">
    <location>
        <begin position="298"/>
        <end position="315"/>
    </location>
</feature>
<dbReference type="PANTHER" id="PTHR30482">
    <property type="entry name" value="HIGH-AFFINITY BRANCHED-CHAIN AMINO ACID TRANSPORT SYSTEM PERMEASE"/>
    <property type="match status" value="1"/>
</dbReference>
<dbReference type="AlphaFoldDB" id="A0A837GE56"/>
<evidence type="ECO:0000256" key="3">
    <source>
        <dbReference type="ARBA" id="ARBA00022692"/>
    </source>
</evidence>
<dbReference type="CDD" id="cd06581">
    <property type="entry name" value="TM_PBP1_LivM_like"/>
    <property type="match status" value="1"/>
</dbReference>
<keyword evidence="3 6" id="KW-0812">Transmembrane</keyword>
<evidence type="ECO:0000256" key="5">
    <source>
        <dbReference type="ARBA" id="ARBA00023136"/>
    </source>
</evidence>
<feature type="transmembrane region" description="Helical" evidence="6">
    <location>
        <begin position="65"/>
        <end position="81"/>
    </location>
</feature>
<evidence type="ECO:0000256" key="4">
    <source>
        <dbReference type="ARBA" id="ARBA00022989"/>
    </source>
</evidence>
<keyword evidence="5 6" id="KW-0472">Membrane</keyword>
<sequence>MLTKRHKFNGCLLLLLALVPMFAELANDSFIVGLLTRILILAIAATSLNLLIGFGGLVSFSQATFIGVGAYTVGIGSFYVFENDWLWMGNGYYQLFACLLVSALLSLMIGALSLRTKGVYFIMITIAFSQMFYFVAVGLDVYGGDEGLPIYQQSDMLGLIDLGSTNSLYYLCFLSLVATLWFFHKVQASRFGQVIAGTKSNQQRMLAIGFSPYQYQLTAFVISGVFAGYSGFLLANLNEFVSPDTMHWTRSCDLIIMIVLGGMGCLYGPLYGALLFLLLEELLSSIPLNIGGVRIGEYWQLILGPVLILIVLYTRNGFEGFLPRREYEH</sequence>
<feature type="transmembrane region" description="Helical" evidence="6">
    <location>
        <begin position="93"/>
        <end position="112"/>
    </location>
</feature>
<organism evidence="7">
    <name type="scientific">Vibrio coralliilyticus</name>
    <dbReference type="NCBI Taxonomy" id="190893"/>
    <lineage>
        <taxon>Bacteria</taxon>
        <taxon>Pseudomonadati</taxon>
        <taxon>Pseudomonadota</taxon>
        <taxon>Gammaproteobacteria</taxon>
        <taxon>Vibrionales</taxon>
        <taxon>Vibrionaceae</taxon>
        <taxon>Vibrio</taxon>
    </lineage>
</organism>
<evidence type="ECO:0000313" key="7">
    <source>
        <dbReference type="EMBL" id="KJY78254.1"/>
    </source>
</evidence>
<comment type="caution">
    <text evidence="7">The sequence shown here is derived from an EMBL/GenBank/DDBJ whole genome shotgun (WGS) entry which is preliminary data.</text>
</comment>
<evidence type="ECO:0000256" key="1">
    <source>
        <dbReference type="ARBA" id="ARBA00004429"/>
    </source>
</evidence>
<dbReference type="PANTHER" id="PTHR30482:SF17">
    <property type="entry name" value="ABC TRANSPORTER ATP-BINDING PROTEIN"/>
    <property type="match status" value="1"/>
</dbReference>
<keyword evidence="2" id="KW-1003">Cell membrane</keyword>
<feature type="transmembrane region" description="Helical" evidence="6">
    <location>
        <begin position="254"/>
        <end position="278"/>
    </location>
</feature>
<accession>A0A837GE56</accession>
<gene>
    <name evidence="7" type="ORF">TW71_00535</name>
</gene>
<keyword evidence="4 6" id="KW-1133">Transmembrane helix</keyword>
<feature type="transmembrane region" description="Helical" evidence="6">
    <location>
        <begin position="119"/>
        <end position="139"/>
    </location>
</feature>
<dbReference type="EMBL" id="JXXR01000001">
    <property type="protein sequence ID" value="KJY78254.1"/>
    <property type="molecule type" value="Genomic_DNA"/>
</dbReference>
<feature type="transmembrane region" description="Helical" evidence="6">
    <location>
        <begin position="167"/>
        <end position="183"/>
    </location>
</feature>
<feature type="transmembrane region" description="Helical" evidence="6">
    <location>
        <begin position="213"/>
        <end position="234"/>
    </location>
</feature>
<evidence type="ECO:0000256" key="6">
    <source>
        <dbReference type="SAM" id="Phobius"/>
    </source>
</evidence>
<protein>
    <submittedName>
        <fullName evidence="7">ABC transporter permease</fullName>
    </submittedName>
</protein>
<dbReference type="Pfam" id="PF02653">
    <property type="entry name" value="BPD_transp_2"/>
    <property type="match status" value="1"/>
</dbReference>
<reference evidence="7" key="1">
    <citation type="journal article" date="2015" name="BMC Genomics">
        <title>Genome mining reveals unlocked bioactive potential of marine Gram-negative bacteria.</title>
        <authorList>
            <person name="Machado H."/>
            <person name="Sonnenschein E.C."/>
            <person name="Melchiorsen J."/>
            <person name="Gram L."/>
        </authorList>
    </citation>
    <scope>NUCLEOTIDE SEQUENCE</scope>
    <source>
        <strain evidence="7">S2052</strain>
    </source>
</reference>